<dbReference type="GO" id="GO:0003938">
    <property type="term" value="F:IMP dehydrogenase activity"/>
    <property type="evidence" value="ECO:0007669"/>
    <property type="project" value="UniProtKB-EC"/>
</dbReference>
<accession>A0A644SUD7</accession>
<feature type="domain" description="CBS" evidence="2">
    <location>
        <begin position="178"/>
        <end position="244"/>
    </location>
</feature>
<comment type="caution">
    <text evidence="3">The sequence shown here is derived from an EMBL/GenBank/DDBJ whole genome shotgun (WGS) entry which is preliminary data.</text>
</comment>
<evidence type="ECO:0000313" key="3">
    <source>
        <dbReference type="EMBL" id="MPL58233.1"/>
    </source>
</evidence>
<dbReference type="InterPro" id="IPR046342">
    <property type="entry name" value="CBS_dom_sf"/>
</dbReference>
<dbReference type="PANTHER" id="PTHR43080">
    <property type="entry name" value="CBS DOMAIN-CONTAINING PROTEIN CBSX3, MITOCHONDRIAL"/>
    <property type="match status" value="1"/>
</dbReference>
<dbReference type="Gene3D" id="3.10.580.10">
    <property type="entry name" value="CBS-domain"/>
    <property type="match status" value="2"/>
</dbReference>
<dbReference type="SUPFAM" id="SSF54631">
    <property type="entry name" value="CBS-domain pair"/>
    <property type="match status" value="2"/>
</dbReference>
<feature type="domain" description="CBS" evidence="2">
    <location>
        <begin position="115"/>
        <end position="175"/>
    </location>
</feature>
<gene>
    <name evidence="3" type="primary">guaB_4</name>
    <name evidence="3" type="ORF">SDC9_03764</name>
</gene>
<name>A0A644SUD7_9ZZZZ</name>
<dbReference type="EC" id="1.1.1.205" evidence="3"/>
<dbReference type="InterPro" id="IPR000644">
    <property type="entry name" value="CBS_dom"/>
</dbReference>
<dbReference type="PROSITE" id="PS51371">
    <property type="entry name" value="CBS"/>
    <property type="match status" value="4"/>
</dbReference>
<evidence type="ECO:0000256" key="1">
    <source>
        <dbReference type="ARBA" id="ARBA00023122"/>
    </source>
</evidence>
<dbReference type="EMBL" id="VSSQ01000006">
    <property type="protein sequence ID" value="MPL58233.1"/>
    <property type="molecule type" value="Genomic_DNA"/>
</dbReference>
<dbReference type="PANTHER" id="PTHR43080:SF2">
    <property type="entry name" value="CBS DOMAIN-CONTAINING PROTEIN"/>
    <property type="match status" value="1"/>
</dbReference>
<dbReference type="SMART" id="SM00116">
    <property type="entry name" value="CBS"/>
    <property type="match status" value="4"/>
</dbReference>
<proteinExistence type="predicted"/>
<reference evidence="3" key="1">
    <citation type="submission" date="2019-08" db="EMBL/GenBank/DDBJ databases">
        <authorList>
            <person name="Kucharzyk K."/>
            <person name="Murdoch R.W."/>
            <person name="Higgins S."/>
            <person name="Loffler F."/>
        </authorList>
    </citation>
    <scope>NUCLEOTIDE SEQUENCE</scope>
</reference>
<feature type="domain" description="CBS" evidence="2">
    <location>
        <begin position="264"/>
        <end position="315"/>
    </location>
</feature>
<protein>
    <submittedName>
        <fullName evidence="3">Inosine-5'-monophosphate dehydrogenase</fullName>
        <ecNumber evidence="3">1.1.1.205</ecNumber>
    </submittedName>
</protein>
<keyword evidence="1" id="KW-0129">CBS domain</keyword>
<dbReference type="AlphaFoldDB" id="A0A644SUD7"/>
<sequence>MKDKSAINLRKSMERGSIENETRVSEHVGDVMTLAEKEVISVHPTTRIIEVAEVMVKHKFRRIPVTDPGSQKLLGIVTAMDILNFLGGGDKFNIVEEKYNDNFLAAINESVREIMTRDVISMTNRDSINDCINLMLEKDVGALPILDENEKLVGIITERDFALAMAGVLTEELVEDFMSTDVITTTPGTPIESASKIMVRNKLRRIPILAKAMEDTAAHGEEEYLEGIITSNDVLKFLGDNKVFAKMESNSGLGILETKISEIMENKVTTVEPLTRLGDLCEILREKDIGGVPVVKNGELLGIITESDILKAIKK</sequence>
<organism evidence="3">
    <name type="scientific">bioreactor metagenome</name>
    <dbReference type="NCBI Taxonomy" id="1076179"/>
    <lineage>
        <taxon>unclassified sequences</taxon>
        <taxon>metagenomes</taxon>
        <taxon>ecological metagenomes</taxon>
    </lineage>
</organism>
<dbReference type="Pfam" id="PF00571">
    <property type="entry name" value="CBS"/>
    <property type="match status" value="4"/>
</dbReference>
<dbReference type="InterPro" id="IPR051257">
    <property type="entry name" value="Diverse_CBS-Domain"/>
</dbReference>
<feature type="domain" description="CBS" evidence="2">
    <location>
        <begin position="32"/>
        <end position="92"/>
    </location>
</feature>
<evidence type="ECO:0000259" key="2">
    <source>
        <dbReference type="PROSITE" id="PS51371"/>
    </source>
</evidence>
<keyword evidence="3" id="KW-0560">Oxidoreductase</keyword>
<dbReference type="CDD" id="cd17779">
    <property type="entry name" value="CBS_archAMPK_gamma-repeat1"/>
    <property type="match status" value="1"/>
</dbReference>